<dbReference type="RefSeq" id="XP_075095525.1">
    <property type="nucleotide sequence ID" value="XM_075239424.1"/>
</dbReference>
<protein>
    <submittedName>
        <fullName evidence="2">Uncharacterized protein LOC142173774</fullName>
    </submittedName>
</protein>
<sequence length="637" mass="73043">MKKYHPAHKCNTKNKNKLCTSKYIANKYKDGIISQPNIKLWEIQDLVMDKLGLYVGRTVCYRECRVISIFIGDWRMEFNRLADYADIIKQTNPGSSCWIRTDSKTIPGKNLFVYFYLCLVALKRGWLEGCRRIIGFDGCFLKGICKGELGDGVGLTVMSVMQKGLVPTIRELLPMAEHRMCARHIWSNWSKNWRGEERRKQFWRCAKASYEVKFKKELEAVNKLGYKICEDLLKYDKEYWCRAYFREDSKCDVIENNMFNSWIVGPRHKFVITMLEEIRYKIMNKTIEMRKFDETWVTDIAPMARMILEENKALSRRCKVMWNAEHGFEVDEGVYRFIVDFRTMTCTCRSWMLRGIPCQHAVCAFYDREMDPDDYVAHWYRKETFLKAYQHFIQLIPNMKMRSDSTNPSIEPPEPKPMPGRPKRCRINAKDEPRKKHGKLSKKEVMMTCSNCQQTGHNKSGCRKGHVPRSATQQSQNMPPPPPTSSQEIPSQESNPSSIFEDTSVVKRQSNTQSTGIGRGRGRGHGLCRGKGRGTALGGGSANAATIGHKRPRHTGFGIFTDTMTETTILNPGISSERVISAGTFKNTSATNIDIGFKPPRLKFKGRNAVTRSQLQQMSVARKKCSSSQTTSAASTL</sequence>
<organism evidence="1 2">
    <name type="scientific">Nicotiana tabacum</name>
    <name type="common">Common tobacco</name>
    <dbReference type="NCBI Taxonomy" id="4097"/>
    <lineage>
        <taxon>Eukaryota</taxon>
        <taxon>Viridiplantae</taxon>
        <taxon>Streptophyta</taxon>
        <taxon>Embryophyta</taxon>
        <taxon>Tracheophyta</taxon>
        <taxon>Spermatophyta</taxon>
        <taxon>Magnoliopsida</taxon>
        <taxon>eudicotyledons</taxon>
        <taxon>Gunneridae</taxon>
        <taxon>Pentapetalae</taxon>
        <taxon>asterids</taxon>
        <taxon>lamiids</taxon>
        <taxon>Solanales</taxon>
        <taxon>Solanaceae</taxon>
        <taxon>Nicotianoideae</taxon>
        <taxon>Nicotianeae</taxon>
        <taxon>Nicotiana</taxon>
    </lineage>
</organism>
<gene>
    <name evidence="2" type="primary">LOC142173774</name>
</gene>
<name>A0AC58TE93_TOBAC</name>
<reference evidence="2" key="2">
    <citation type="submission" date="2025-08" db="UniProtKB">
        <authorList>
            <consortium name="RefSeq"/>
        </authorList>
    </citation>
    <scope>IDENTIFICATION</scope>
    <source>
        <tissue evidence="2">Leaf</tissue>
    </source>
</reference>
<accession>A0AC58TE93</accession>
<evidence type="ECO:0000313" key="1">
    <source>
        <dbReference type="Proteomes" id="UP000790787"/>
    </source>
</evidence>
<dbReference type="Proteomes" id="UP000790787">
    <property type="component" value="Chromosome 19"/>
</dbReference>
<keyword evidence="1" id="KW-1185">Reference proteome</keyword>
<proteinExistence type="predicted"/>
<reference evidence="1" key="1">
    <citation type="journal article" date="2014" name="Nat. Commun.">
        <title>The tobacco genome sequence and its comparison with those of tomato and potato.</title>
        <authorList>
            <person name="Sierro N."/>
            <person name="Battey J.N."/>
            <person name="Ouadi S."/>
            <person name="Bakaher N."/>
            <person name="Bovet L."/>
            <person name="Willig A."/>
            <person name="Goepfert S."/>
            <person name="Peitsch M.C."/>
            <person name="Ivanov N.V."/>
        </authorList>
    </citation>
    <scope>NUCLEOTIDE SEQUENCE [LARGE SCALE GENOMIC DNA]</scope>
</reference>
<evidence type="ECO:0000313" key="2">
    <source>
        <dbReference type="RefSeq" id="XP_075095525.1"/>
    </source>
</evidence>